<evidence type="ECO:0000256" key="3">
    <source>
        <dbReference type="ARBA" id="ARBA00005812"/>
    </source>
</evidence>
<dbReference type="EMBL" id="QJNS01000034">
    <property type="protein sequence ID" value="RYO91953.1"/>
    <property type="molecule type" value="Genomic_DNA"/>
</dbReference>
<keyword evidence="12" id="KW-1185">Reference proteome</keyword>
<evidence type="ECO:0000256" key="9">
    <source>
        <dbReference type="RuleBase" id="RU366023"/>
    </source>
</evidence>
<proteinExistence type="inferred from homology"/>
<dbReference type="Pfam" id="PF01116">
    <property type="entry name" value="F_bP_aldolase"/>
    <property type="match status" value="1"/>
</dbReference>
<gene>
    <name evidence="11" type="ORF">DL762_001891</name>
</gene>
<accession>A0ABY0HF15</accession>
<dbReference type="PIRSF" id="PIRSF001359">
    <property type="entry name" value="F_bP_aldolase_II"/>
    <property type="match status" value="1"/>
</dbReference>
<name>A0ABY0HF15_9PEZI</name>
<evidence type="ECO:0000256" key="6">
    <source>
        <dbReference type="ARBA" id="ARBA00022833"/>
    </source>
</evidence>
<comment type="pathway">
    <text evidence="2 9">Carbohydrate degradation; glycolysis; D-glyceraldehyde 3-phosphate and glycerone phosphate from D-glucose: step 4/4.</text>
</comment>
<keyword evidence="7 9" id="KW-0324">Glycolysis</keyword>
<organism evidence="11 12">
    <name type="scientific">Monosporascus cannonballus</name>
    <dbReference type="NCBI Taxonomy" id="155416"/>
    <lineage>
        <taxon>Eukaryota</taxon>
        <taxon>Fungi</taxon>
        <taxon>Dikarya</taxon>
        <taxon>Ascomycota</taxon>
        <taxon>Pezizomycotina</taxon>
        <taxon>Sordariomycetes</taxon>
        <taxon>Xylariomycetidae</taxon>
        <taxon>Xylariales</taxon>
        <taxon>Xylariales incertae sedis</taxon>
        <taxon>Monosporascus</taxon>
    </lineage>
</organism>
<dbReference type="EC" id="4.1.2.13" evidence="4 9"/>
<dbReference type="SUPFAM" id="SSF51569">
    <property type="entry name" value="Aldolase"/>
    <property type="match status" value="1"/>
</dbReference>
<dbReference type="NCBIfam" id="TIGR00167">
    <property type="entry name" value="cbbA"/>
    <property type="match status" value="1"/>
</dbReference>
<dbReference type="PANTHER" id="PTHR30559:SF0">
    <property type="entry name" value="FRUCTOSE-BISPHOSPHATE ALDOLASE"/>
    <property type="match status" value="1"/>
</dbReference>
<evidence type="ECO:0000256" key="7">
    <source>
        <dbReference type="ARBA" id="ARBA00023152"/>
    </source>
</evidence>
<evidence type="ECO:0000313" key="12">
    <source>
        <dbReference type="Proteomes" id="UP000294003"/>
    </source>
</evidence>
<evidence type="ECO:0000256" key="8">
    <source>
        <dbReference type="ARBA" id="ARBA00023239"/>
    </source>
</evidence>
<dbReference type="PROSITE" id="PS00806">
    <property type="entry name" value="ALDOLASE_CLASS_II_2"/>
    <property type="match status" value="1"/>
</dbReference>
<keyword evidence="5 9" id="KW-0479">Metal-binding</keyword>
<feature type="region of interest" description="Disordered" evidence="10">
    <location>
        <begin position="268"/>
        <end position="288"/>
    </location>
</feature>
<comment type="catalytic activity">
    <reaction evidence="1 9">
        <text>beta-D-fructose 1,6-bisphosphate = D-glyceraldehyde 3-phosphate + dihydroxyacetone phosphate</text>
        <dbReference type="Rhea" id="RHEA:14729"/>
        <dbReference type="ChEBI" id="CHEBI:32966"/>
        <dbReference type="ChEBI" id="CHEBI:57642"/>
        <dbReference type="ChEBI" id="CHEBI:59776"/>
        <dbReference type="EC" id="4.1.2.13"/>
    </reaction>
</comment>
<evidence type="ECO:0000256" key="2">
    <source>
        <dbReference type="ARBA" id="ARBA00004714"/>
    </source>
</evidence>
<reference evidence="11 12" key="1">
    <citation type="submission" date="2018-06" db="EMBL/GenBank/DDBJ databases">
        <title>Complete Genomes of Monosporascus.</title>
        <authorList>
            <person name="Robinson A.J."/>
            <person name="Natvig D.O."/>
        </authorList>
    </citation>
    <scope>NUCLEOTIDE SEQUENCE [LARGE SCALE GENOMIC DNA]</scope>
    <source>
        <strain evidence="11 12">CBS 609.92</strain>
    </source>
</reference>
<evidence type="ECO:0000256" key="4">
    <source>
        <dbReference type="ARBA" id="ARBA00013068"/>
    </source>
</evidence>
<dbReference type="NCBIfam" id="TIGR01520">
    <property type="entry name" value="FruBisAldo_II_A"/>
    <property type="match status" value="1"/>
</dbReference>
<sequence>MPGQPKPPQLNRTKGVIVGDDVRTLFEYARKHKFAIPAINVTSSSTTVAALEAAQNLKAPIILQVSSGGSAFFAGKGVKLGKHEAMVQGSVAAAHFIRSIAPSYGVPVVLHSDHCHPEDLPWLDGMLDADIAHKGAKGEPLFSSHMIDLSELADKENIKTTRQYLEKSVEAGTWLEMEIGVTGGEEDGKDNSSNDKLYSNPKDIWAVYSQLSEVSSNFSIAAAFGNVHGVYKVGAVKLRPWLLGKHQKYVKAKLEKGANADVEGAEIADEQDLHPDPEDPNEDPEKKNPVFFVFHGGSGSAKEEFLTAIGHGVVKVNLDTDMQFAYCDAVRDYMAYNLQRLETPVGTRKDPNGPPNKSLFDPRKWMREAEVSMRKRVEQALNDFNTAGKWETS</sequence>
<comment type="caution">
    <text evidence="11">The sequence shown here is derived from an EMBL/GenBank/DDBJ whole genome shotgun (WGS) entry which is preliminary data.</text>
</comment>
<keyword evidence="8 9" id="KW-0456">Lyase</keyword>
<protein>
    <recommendedName>
        <fullName evidence="4 9">Fructose-bisphosphate aldolase</fullName>
        <shortName evidence="9">FBP aldolase</shortName>
        <ecNumber evidence="4 9">4.1.2.13</ecNumber>
    </recommendedName>
</protein>
<dbReference type="InterPro" id="IPR000771">
    <property type="entry name" value="FBA_II"/>
</dbReference>
<comment type="cofactor">
    <cofactor evidence="9">
        <name>Zn(2+)</name>
        <dbReference type="ChEBI" id="CHEBI:29105"/>
    </cofactor>
    <text evidence="9">Binds 2 Zn(2+) ions per subunit. One is catalytic and the other provides a structural contribution.</text>
</comment>
<comment type="function">
    <text evidence="9">Catalyzes the aldol condensation of dihydroxyacetone phosphate (DHAP or glycerone-phosphate) with glyceraldehyde 3-phosphate (G3P) to form fructose 1,6-bisphosphate (FBP) in gluconeogenesis and the reverse reaction in glycolysis.</text>
</comment>
<dbReference type="CDD" id="cd00946">
    <property type="entry name" value="FBP_aldolase_IIA"/>
    <property type="match status" value="1"/>
</dbReference>
<evidence type="ECO:0000256" key="5">
    <source>
        <dbReference type="ARBA" id="ARBA00022723"/>
    </source>
</evidence>
<dbReference type="NCBIfam" id="NF006628">
    <property type="entry name" value="PRK09197.1"/>
    <property type="match status" value="1"/>
</dbReference>
<evidence type="ECO:0000313" key="11">
    <source>
        <dbReference type="EMBL" id="RYO91953.1"/>
    </source>
</evidence>
<dbReference type="InterPro" id="IPR013785">
    <property type="entry name" value="Aldolase_TIM"/>
</dbReference>
<evidence type="ECO:0000256" key="10">
    <source>
        <dbReference type="SAM" id="MobiDB-lite"/>
    </source>
</evidence>
<evidence type="ECO:0000256" key="1">
    <source>
        <dbReference type="ARBA" id="ARBA00000441"/>
    </source>
</evidence>
<keyword evidence="6 9" id="KW-0862">Zinc</keyword>
<comment type="similarity">
    <text evidence="3 9">Belongs to the class II fructose-bisphosphate aldolase family.</text>
</comment>
<dbReference type="InterPro" id="IPR006411">
    <property type="entry name" value="Fruct_bisP_bact"/>
</dbReference>
<dbReference type="Gene3D" id="3.20.20.70">
    <property type="entry name" value="Aldolase class I"/>
    <property type="match status" value="1"/>
</dbReference>
<dbReference type="PROSITE" id="PS00602">
    <property type="entry name" value="ALDOLASE_CLASS_II_1"/>
    <property type="match status" value="1"/>
</dbReference>
<dbReference type="PANTHER" id="PTHR30559">
    <property type="entry name" value="FRUCTOSE-BISPHOSPHATE ALDOLASE CLASS 2"/>
    <property type="match status" value="1"/>
</dbReference>
<dbReference type="Proteomes" id="UP000294003">
    <property type="component" value="Unassembled WGS sequence"/>
</dbReference>
<feature type="compositionally biased region" description="Basic and acidic residues" evidence="10">
    <location>
        <begin position="271"/>
        <end position="288"/>
    </location>
</feature>